<evidence type="ECO:0000313" key="2">
    <source>
        <dbReference type="EMBL" id="MCX2983104.1"/>
    </source>
</evidence>
<name>A0ABT3TM49_9GAMM</name>
<dbReference type="RefSeq" id="WP_279247134.1">
    <property type="nucleotide sequence ID" value="NZ_SHNN01000005.1"/>
</dbReference>
<reference evidence="2" key="1">
    <citation type="submission" date="2019-02" db="EMBL/GenBank/DDBJ databases">
        <authorList>
            <person name="Li S.-H."/>
        </authorList>
    </citation>
    <scope>NUCLEOTIDE SEQUENCE</scope>
    <source>
        <strain evidence="2">IMCC14734</strain>
    </source>
</reference>
<evidence type="ECO:0000313" key="3">
    <source>
        <dbReference type="Proteomes" id="UP001143362"/>
    </source>
</evidence>
<accession>A0ABT3TM49</accession>
<gene>
    <name evidence="2" type="ORF">EYC98_19760</name>
</gene>
<dbReference type="CDD" id="cd00531">
    <property type="entry name" value="NTF2_like"/>
    <property type="match status" value="1"/>
</dbReference>
<dbReference type="SUPFAM" id="SSF54427">
    <property type="entry name" value="NTF2-like"/>
    <property type="match status" value="1"/>
</dbReference>
<dbReference type="Gene3D" id="3.10.450.50">
    <property type="match status" value="1"/>
</dbReference>
<comment type="caution">
    <text evidence="2">The sequence shown here is derived from an EMBL/GenBank/DDBJ whole genome shotgun (WGS) entry which is preliminary data.</text>
</comment>
<dbReference type="InterPro" id="IPR037401">
    <property type="entry name" value="SnoaL-like"/>
</dbReference>
<dbReference type="EMBL" id="SHNN01000005">
    <property type="protein sequence ID" value="MCX2983104.1"/>
    <property type="molecule type" value="Genomic_DNA"/>
</dbReference>
<feature type="domain" description="SnoaL-like" evidence="1">
    <location>
        <begin position="3"/>
        <end position="127"/>
    </location>
</feature>
<evidence type="ECO:0000259" key="1">
    <source>
        <dbReference type="Pfam" id="PF13577"/>
    </source>
</evidence>
<organism evidence="2 3">
    <name type="scientific">Candidatus Litorirhabdus singularis</name>
    <dbReference type="NCBI Taxonomy" id="2518993"/>
    <lineage>
        <taxon>Bacteria</taxon>
        <taxon>Pseudomonadati</taxon>
        <taxon>Pseudomonadota</taxon>
        <taxon>Gammaproteobacteria</taxon>
        <taxon>Cellvibrionales</taxon>
        <taxon>Halieaceae</taxon>
        <taxon>Candidatus Litorirhabdus</taxon>
    </lineage>
</organism>
<sequence length="170" mass="18661">MEEFLAKQAIAELVLTYCRAIDRRDFELLGSLYTADSTDDHGALFSGTGAGYVAWVPSILEHMLVTSHQVSNHLIVVDGDYAEGEVYIQAYHLTRDSGGQLVKIIGGGRYLDHYACEQGRWLFAHRKIVADYDLRLPAGPQDDELMAGTNRGGHGDADPSASFFKLLGKA</sequence>
<dbReference type="Pfam" id="PF13577">
    <property type="entry name" value="SnoaL_4"/>
    <property type="match status" value="1"/>
</dbReference>
<dbReference type="InterPro" id="IPR032710">
    <property type="entry name" value="NTF2-like_dom_sf"/>
</dbReference>
<dbReference type="Proteomes" id="UP001143362">
    <property type="component" value="Unassembled WGS sequence"/>
</dbReference>
<proteinExistence type="predicted"/>
<keyword evidence="3" id="KW-1185">Reference proteome</keyword>
<protein>
    <submittedName>
        <fullName evidence="2">Nuclear transport factor 2 family protein</fullName>
    </submittedName>
</protein>